<evidence type="ECO:0000313" key="2">
    <source>
        <dbReference type="Proteomes" id="UP000257109"/>
    </source>
</evidence>
<protein>
    <submittedName>
        <fullName evidence="1">Uncharacterized protein</fullName>
    </submittedName>
</protein>
<keyword evidence="2" id="KW-1185">Reference proteome</keyword>
<gene>
    <name evidence="1" type="ORF">CR513_25186</name>
</gene>
<evidence type="ECO:0000313" key="1">
    <source>
        <dbReference type="EMBL" id="RDX92648.1"/>
    </source>
</evidence>
<feature type="non-terminal residue" evidence="1">
    <location>
        <position position="1"/>
    </location>
</feature>
<sequence length="109" mass="12902">MKRNKCLKKIFTTAKERKKFAHEHANFSSKANNFASFNSIEDRWMLNPKSWWVMHVFFCPSHSKTFFGTSCTTYFFIFLKVKNTCKGVPRCETLMKMYGIVLMVLKILK</sequence>
<dbReference type="AlphaFoldDB" id="A0A371GPZ8"/>
<proteinExistence type="predicted"/>
<name>A0A371GPZ8_MUCPR</name>
<organism evidence="1 2">
    <name type="scientific">Mucuna pruriens</name>
    <name type="common">Velvet bean</name>
    <name type="synonym">Dolichos pruriens</name>
    <dbReference type="NCBI Taxonomy" id="157652"/>
    <lineage>
        <taxon>Eukaryota</taxon>
        <taxon>Viridiplantae</taxon>
        <taxon>Streptophyta</taxon>
        <taxon>Embryophyta</taxon>
        <taxon>Tracheophyta</taxon>
        <taxon>Spermatophyta</taxon>
        <taxon>Magnoliopsida</taxon>
        <taxon>eudicotyledons</taxon>
        <taxon>Gunneridae</taxon>
        <taxon>Pentapetalae</taxon>
        <taxon>rosids</taxon>
        <taxon>fabids</taxon>
        <taxon>Fabales</taxon>
        <taxon>Fabaceae</taxon>
        <taxon>Papilionoideae</taxon>
        <taxon>50 kb inversion clade</taxon>
        <taxon>NPAAA clade</taxon>
        <taxon>indigoferoid/millettioid clade</taxon>
        <taxon>Phaseoleae</taxon>
        <taxon>Mucuna</taxon>
    </lineage>
</organism>
<accession>A0A371GPZ8</accession>
<comment type="caution">
    <text evidence="1">The sequence shown here is derived from an EMBL/GenBank/DDBJ whole genome shotgun (WGS) entry which is preliminary data.</text>
</comment>
<reference evidence="1" key="1">
    <citation type="submission" date="2018-05" db="EMBL/GenBank/DDBJ databases">
        <title>Draft genome of Mucuna pruriens seed.</title>
        <authorList>
            <person name="Nnadi N.E."/>
            <person name="Vos R."/>
            <person name="Hasami M.H."/>
            <person name="Devisetty U.K."/>
            <person name="Aguiy J.C."/>
        </authorList>
    </citation>
    <scope>NUCLEOTIDE SEQUENCE [LARGE SCALE GENOMIC DNA]</scope>
    <source>
        <strain evidence="1">JCA_2017</strain>
    </source>
</reference>
<dbReference type="Proteomes" id="UP000257109">
    <property type="component" value="Unassembled WGS sequence"/>
</dbReference>
<dbReference type="EMBL" id="QJKJ01004816">
    <property type="protein sequence ID" value="RDX92648.1"/>
    <property type="molecule type" value="Genomic_DNA"/>
</dbReference>